<dbReference type="EMBL" id="JWZX01002659">
    <property type="protein sequence ID" value="KOO27829.1"/>
    <property type="molecule type" value="Genomic_DNA"/>
</dbReference>
<gene>
    <name evidence="2" type="ORF">Ctob_001223</name>
</gene>
<evidence type="ECO:0000313" key="2">
    <source>
        <dbReference type="EMBL" id="KOO27829.1"/>
    </source>
</evidence>
<proteinExistence type="predicted"/>
<accession>A0A0M0JMK4</accession>
<dbReference type="OrthoDB" id="10689674at2759"/>
<keyword evidence="3" id="KW-1185">Reference proteome</keyword>
<dbReference type="Proteomes" id="UP000037460">
    <property type="component" value="Unassembled WGS sequence"/>
</dbReference>
<sequence length="1050" mass="104637">MGGAAKVAPAPVPAVAAAGGVQVGGLALRLILDDGRPEMVLRIQVGAISSTDALLQAAFDACAEAVGAVLETSSKRIILRYVCADVERKLNTKVTWEANGTATLNAGGIANDGGGGALVTGYFSDGDASFGSTSFTSQGPSWSPDPSGPSDAFVMHVTAMGAIDWAVQVSSPSMTQARGIANDGGGGALVTGYFYVEASFGSTSLTSRGSADAFVMHVTASGVIDWAVQVGGPGADRGFGIVHDGAGGALMTGDFSGKASFGSTSLTSRGSVDAFVMHVTASGVIDWAVQVGGTGADRGFGIAHDGDCGSLVTGVFNGNASFGSTNLTSRSIANTFVMHVMKAGAIDWAVQVSSPSMTQARGIANDGGGGALVTGYFYGEASFGSTSLTSRDTSADVFVMHVTAAGAIDWVVQAGGTADTRGSGVAYDGRSGGALVTGDFSGGASFGSTSLTSRGSSDAFVMHVTAAGTIDWAIQAGGKLRDSGYGIALVDGRDGVDGFLVSGTFSGEASFGSSTLRSDKGACFAARLMPPPPSPPSRPPVVPLAFIESPPGSPPSLNPYPAWAVQAGGTATLNVGGIANDGGGGALVTGYLSHGDASFGSTSLTSRGSANTFVMHVTAAGAIDWAVQVSSPSMTQARGIANDGGGCALVTGYFYGEASFGSKALTSRGSADAFVMHVTASGVIDWAVQVGGTGADRGFGIAHDGAGGALMVGDFQSEASFGSMSLTSRGSVDAFVMHVTAAGAIDWVVQVGGRGVAADARGIANDGGGGALVTGYFNGKATFGSTVLTSRGGVDAFVMHVTASGTIDWAVQVGGPSRTQAHGIANDGGGGALVAGYFYGSTVLTTGDTSADAFVMHVTAAGAIDWVVQAGGPADTRGFGVAYDGGSGGALVTGDFSGEASFGSTSLTSRGSSDAFVMHVTAAGTIDWAIQGGGKLSDSGDSATAADGAASDAEKESARKARARIYTEFIAAVLKSPSKKAKTGGGGIPPGSVPGDEINVFHVNGGPGMWITIPPHWIPGHGLRFQSTEPAPEEKDGKGSMWQHMFPRRR</sequence>
<evidence type="ECO:0000256" key="1">
    <source>
        <dbReference type="SAM" id="MobiDB-lite"/>
    </source>
</evidence>
<feature type="region of interest" description="Disordered" evidence="1">
    <location>
        <begin position="937"/>
        <end position="956"/>
    </location>
</feature>
<protein>
    <submittedName>
        <fullName evidence="2">Pkd domain-containing protein</fullName>
    </submittedName>
</protein>
<organism evidence="2 3">
    <name type="scientific">Chrysochromulina tobinii</name>
    <dbReference type="NCBI Taxonomy" id="1460289"/>
    <lineage>
        <taxon>Eukaryota</taxon>
        <taxon>Haptista</taxon>
        <taxon>Haptophyta</taxon>
        <taxon>Prymnesiophyceae</taxon>
        <taxon>Prymnesiales</taxon>
        <taxon>Chrysochromulinaceae</taxon>
        <taxon>Chrysochromulina</taxon>
    </lineage>
</organism>
<feature type="region of interest" description="Disordered" evidence="1">
    <location>
        <begin position="1025"/>
        <end position="1050"/>
    </location>
</feature>
<reference evidence="3" key="1">
    <citation type="journal article" date="2015" name="PLoS Genet.">
        <title>Genome Sequence and Transcriptome Analyses of Chrysochromulina tobin: Metabolic Tools for Enhanced Algal Fitness in the Prominent Order Prymnesiales (Haptophyceae).</title>
        <authorList>
            <person name="Hovde B.T."/>
            <person name="Deodato C.R."/>
            <person name="Hunsperger H.M."/>
            <person name="Ryken S.A."/>
            <person name="Yost W."/>
            <person name="Jha R.K."/>
            <person name="Patterson J."/>
            <person name="Monnat R.J. Jr."/>
            <person name="Barlow S.B."/>
            <person name="Starkenburg S.R."/>
            <person name="Cattolico R.A."/>
        </authorList>
    </citation>
    <scope>NUCLEOTIDE SEQUENCE</scope>
    <source>
        <strain evidence="3">CCMP291</strain>
    </source>
</reference>
<dbReference type="AlphaFoldDB" id="A0A0M0JMK4"/>
<dbReference type="PANTHER" id="PTHR35580">
    <property type="entry name" value="CELL SURFACE GLYCOPROTEIN (S-LAYER PROTEIN)-LIKE PROTEIN"/>
    <property type="match status" value="1"/>
</dbReference>
<feature type="compositionally biased region" description="Low complexity" evidence="1">
    <location>
        <begin position="937"/>
        <end position="951"/>
    </location>
</feature>
<dbReference type="InterPro" id="IPR052918">
    <property type="entry name" value="Motility_Chemotaxis_Reg"/>
</dbReference>
<evidence type="ECO:0000313" key="3">
    <source>
        <dbReference type="Proteomes" id="UP000037460"/>
    </source>
</evidence>
<name>A0A0M0JMK4_9EUKA</name>
<comment type="caution">
    <text evidence="2">The sequence shown here is derived from an EMBL/GenBank/DDBJ whole genome shotgun (WGS) entry which is preliminary data.</text>
</comment>
<dbReference type="PANTHER" id="PTHR35580:SF1">
    <property type="entry name" value="PHYTASE-LIKE DOMAIN-CONTAINING PROTEIN"/>
    <property type="match status" value="1"/>
</dbReference>